<accession>A0A385FW57</accession>
<dbReference type="AlphaFoldDB" id="A0A385FW57"/>
<organism evidence="2">
    <name type="scientific">Pseudomonas aeruginosa</name>
    <dbReference type="NCBI Taxonomy" id="287"/>
    <lineage>
        <taxon>Bacteria</taxon>
        <taxon>Pseudomonadati</taxon>
        <taxon>Pseudomonadota</taxon>
        <taxon>Gammaproteobacteria</taxon>
        <taxon>Pseudomonadales</taxon>
        <taxon>Pseudomonadaceae</taxon>
        <taxon>Pseudomonas</taxon>
    </lineage>
</organism>
<keyword evidence="1" id="KW-0812">Transmembrane</keyword>
<evidence type="ECO:0000313" key="2">
    <source>
        <dbReference type="EMBL" id="AXV45902.1"/>
    </source>
</evidence>
<keyword evidence="1" id="KW-0472">Membrane</keyword>
<feature type="transmembrane region" description="Helical" evidence="1">
    <location>
        <begin position="32"/>
        <end position="54"/>
    </location>
</feature>
<dbReference type="EMBL" id="MH547560">
    <property type="protein sequence ID" value="AXV45902.1"/>
    <property type="molecule type" value="Genomic_DNA"/>
</dbReference>
<keyword evidence="1" id="KW-1133">Transmembrane helix</keyword>
<feature type="transmembrane region" description="Helical" evidence="1">
    <location>
        <begin position="6"/>
        <end position="25"/>
    </location>
</feature>
<gene>
    <name evidence="2" type="ORF">pMKPA34_0058</name>
</gene>
<proteinExistence type="predicted"/>
<keyword evidence="2" id="KW-0614">Plasmid</keyword>
<reference evidence="2" key="1">
    <citation type="submission" date="2018-06" db="EMBL/GenBank/DDBJ databases">
        <title>Complete Sequence of plasmid pMKPA34-1 and pMKPA34-2 isolated from MDR P. aeruginosa.</title>
        <authorList>
            <person name="Subedi D."/>
            <person name="Kohli G.S."/>
            <person name="Vijay A.K."/>
            <person name="Rice S.A."/>
            <person name="Willcox M."/>
        </authorList>
    </citation>
    <scope>NUCLEOTIDE SEQUENCE</scope>
    <source>
        <strain evidence="2">PA34</strain>
        <plasmid evidence="2">pMKPA34-1</plasmid>
    </source>
</reference>
<dbReference type="RefSeq" id="WP_019406674.1">
    <property type="nucleotide sequence ID" value="NZ_CP071948.1"/>
</dbReference>
<name>A0A385FW57_PSEAI</name>
<sequence length="105" mass="11435">MSFLVEFVIFIFALPALFLYLFYTMLHTIADFFGWSFIPGVMGIHIGGTLFVLGQPDPGVQWESIFQTLAGIDVVGMPLPLVLVCAGVAVLVIGAAMNIRNQTAR</sequence>
<feature type="transmembrane region" description="Helical" evidence="1">
    <location>
        <begin position="74"/>
        <end position="99"/>
    </location>
</feature>
<evidence type="ECO:0000256" key="1">
    <source>
        <dbReference type="SAM" id="Phobius"/>
    </source>
</evidence>
<protein>
    <submittedName>
        <fullName evidence="2">Uncharacterized protein</fullName>
    </submittedName>
</protein>
<geneLocation type="plasmid" evidence="2">
    <name>pMKPA34-1</name>
</geneLocation>